<evidence type="ECO:0000259" key="1">
    <source>
        <dbReference type="Pfam" id="PF12697"/>
    </source>
</evidence>
<dbReference type="KEGG" id="mff:MFFC18_11430"/>
<evidence type="ECO:0000313" key="3">
    <source>
        <dbReference type="Proteomes" id="UP000322214"/>
    </source>
</evidence>
<gene>
    <name evidence="2" type="ORF">MFFC18_11430</name>
</gene>
<accession>A0A5B9P4I9</accession>
<keyword evidence="2" id="KW-0378">Hydrolase</keyword>
<dbReference type="InterPro" id="IPR029058">
    <property type="entry name" value="AB_hydrolase_fold"/>
</dbReference>
<feature type="domain" description="AB hydrolase-1" evidence="1">
    <location>
        <begin position="36"/>
        <end position="240"/>
    </location>
</feature>
<dbReference type="PANTHER" id="PTHR43265">
    <property type="entry name" value="ESTERASE ESTD"/>
    <property type="match status" value="1"/>
</dbReference>
<keyword evidence="3" id="KW-1185">Reference proteome</keyword>
<dbReference type="GO" id="GO:0052689">
    <property type="term" value="F:carboxylic ester hydrolase activity"/>
    <property type="evidence" value="ECO:0007669"/>
    <property type="project" value="TreeGrafter"/>
</dbReference>
<dbReference type="RefSeq" id="WP_075081708.1">
    <property type="nucleotide sequence ID" value="NZ_CP042912.1"/>
</dbReference>
<dbReference type="OrthoDB" id="9780269at2"/>
<dbReference type="InterPro" id="IPR000073">
    <property type="entry name" value="AB_hydrolase_1"/>
</dbReference>
<dbReference type="STRING" id="980251.GCA_001642875_01797"/>
<dbReference type="Proteomes" id="UP000322214">
    <property type="component" value="Chromosome"/>
</dbReference>
<dbReference type="AlphaFoldDB" id="A0A5B9P4I9"/>
<dbReference type="InterPro" id="IPR053145">
    <property type="entry name" value="AB_hydrolase_Est10"/>
</dbReference>
<evidence type="ECO:0000313" key="2">
    <source>
        <dbReference type="EMBL" id="QEG21288.1"/>
    </source>
</evidence>
<name>A0A5B9P4I9_9BACT</name>
<sequence>MPVRRVQFDSVSAGAAPTSLAGIFDLPDESPVATAVFAHCFTCTKDIKAIARISRLLSRHGIAVLRFDFRGLGGSKGVFADSNFLTNQDDIRAAVAFMSNEIAPPQLLIGHSLGGAAMMATAPEFQSARGLVTLAAPSDTTHLVQTLLRLNPAIGTEGQGDVVIGGMTHHVKQQMLDVLQNFDLPAAIKKLTLPHLIFHSKVDQTVAIEHAHNLQDWTGGPNLLITLGDSDHLFIENPGDVRMIADFIQAWFSGLPADG</sequence>
<reference evidence="2 3" key="1">
    <citation type="submission" date="2019-08" db="EMBL/GenBank/DDBJ databases">
        <title>Deep-cultivation of Planctomycetes and their phenomic and genomic characterization uncovers novel biology.</title>
        <authorList>
            <person name="Wiegand S."/>
            <person name="Jogler M."/>
            <person name="Boedeker C."/>
            <person name="Pinto D."/>
            <person name="Vollmers J."/>
            <person name="Rivas-Marin E."/>
            <person name="Kohn T."/>
            <person name="Peeters S.H."/>
            <person name="Heuer A."/>
            <person name="Rast P."/>
            <person name="Oberbeckmann S."/>
            <person name="Bunk B."/>
            <person name="Jeske O."/>
            <person name="Meyerdierks A."/>
            <person name="Storesund J.E."/>
            <person name="Kallscheuer N."/>
            <person name="Luecker S."/>
            <person name="Lage O.M."/>
            <person name="Pohl T."/>
            <person name="Merkel B.J."/>
            <person name="Hornburger P."/>
            <person name="Mueller R.-W."/>
            <person name="Bruemmer F."/>
            <person name="Labrenz M."/>
            <person name="Spormann A.M."/>
            <person name="Op den Camp H."/>
            <person name="Overmann J."/>
            <person name="Amann R."/>
            <person name="Jetten M.S.M."/>
            <person name="Mascher T."/>
            <person name="Medema M.H."/>
            <person name="Devos D.P."/>
            <person name="Kaster A.-K."/>
            <person name="Ovreas L."/>
            <person name="Rohde M."/>
            <person name="Galperin M.Y."/>
            <person name="Jogler C."/>
        </authorList>
    </citation>
    <scope>NUCLEOTIDE SEQUENCE [LARGE SCALE GENOMIC DNA]</scope>
    <source>
        <strain evidence="2 3">FC18</strain>
    </source>
</reference>
<organism evidence="2 3">
    <name type="scientific">Mariniblastus fucicola</name>
    <dbReference type="NCBI Taxonomy" id="980251"/>
    <lineage>
        <taxon>Bacteria</taxon>
        <taxon>Pseudomonadati</taxon>
        <taxon>Planctomycetota</taxon>
        <taxon>Planctomycetia</taxon>
        <taxon>Pirellulales</taxon>
        <taxon>Pirellulaceae</taxon>
        <taxon>Mariniblastus</taxon>
    </lineage>
</organism>
<dbReference type="Pfam" id="PF12697">
    <property type="entry name" value="Abhydrolase_6"/>
    <property type="match status" value="1"/>
</dbReference>
<dbReference type="Gene3D" id="3.40.50.1820">
    <property type="entry name" value="alpha/beta hydrolase"/>
    <property type="match status" value="1"/>
</dbReference>
<dbReference type="EMBL" id="CP042912">
    <property type="protein sequence ID" value="QEG21288.1"/>
    <property type="molecule type" value="Genomic_DNA"/>
</dbReference>
<dbReference type="SUPFAM" id="SSF53474">
    <property type="entry name" value="alpha/beta-Hydrolases"/>
    <property type="match status" value="1"/>
</dbReference>
<proteinExistence type="predicted"/>
<protein>
    <submittedName>
        <fullName evidence="2">Alpha/beta hydrolase family protein</fullName>
    </submittedName>
</protein>
<dbReference type="PANTHER" id="PTHR43265:SF1">
    <property type="entry name" value="ESTERASE ESTD"/>
    <property type="match status" value="1"/>
</dbReference>